<evidence type="ECO:0000313" key="2">
    <source>
        <dbReference type="Proteomes" id="UP000193224"/>
    </source>
</evidence>
<dbReference type="SUPFAM" id="SSF56634">
    <property type="entry name" value="Heme-dependent catalase-like"/>
    <property type="match status" value="1"/>
</dbReference>
<gene>
    <name evidence="1" type="ORF">ROA7745_03764</name>
</gene>
<dbReference type="CDD" id="cd08152">
    <property type="entry name" value="y4iL_like"/>
    <property type="match status" value="1"/>
</dbReference>
<dbReference type="OrthoDB" id="9765610at2"/>
<organism evidence="1 2">
    <name type="scientific">Roseovarius aestuarii</name>
    <dbReference type="NCBI Taxonomy" id="475083"/>
    <lineage>
        <taxon>Bacteria</taxon>
        <taxon>Pseudomonadati</taxon>
        <taxon>Pseudomonadota</taxon>
        <taxon>Alphaproteobacteria</taxon>
        <taxon>Rhodobacterales</taxon>
        <taxon>Roseobacteraceae</taxon>
        <taxon>Roseovarius</taxon>
    </lineage>
</organism>
<reference evidence="1 2" key="1">
    <citation type="submission" date="2017-03" db="EMBL/GenBank/DDBJ databases">
        <authorList>
            <person name="Afonso C.L."/>
            <person name="Miller P.J."/>
            <person name="Scott M.A."/>
            <person name="Spackman E."/>
            <person name="Goraichik I."/>
            <person name="Dimitrov K.M."/>
            <person name="Suarez D.L."/>
            <person name="Swayne D.E."/>
        </authorList>
    </citation>
    <scope>NUCLEOTIDE SEQUENCE [LARGE SCALE GENOMIC DNA]</scope>
    <source>
        <strain evidence="1 2">CECT 7745</strain>
    </source>
</reference>
<name>A0A1X7BW69_9RHOB</name>
<sequence>MRSILIPIRRLIHRATQVGLHIERRLEPFFRRRLNALVRAPLARLIQRLKNRKREDLGLALAEEKIFDWEEEALQTIIDEMREQMNLHFQPGAYERGGNTKTHGLLKATFTVLPGLPDHLRHGVFATERDYPAYVRYAGPGPDVPEDIRDVGFGSMSVKLMNVPGPKLMDEEKFTQDWPAVVTPTFVTPDARENAKLQYWSTVDEPLWYFLNPFDSHVLDMLMQGLWNETQYNPLGHRYYSCVPYLMGEGQAMLYSYAPRTEVPMDIPGVPFGRVPPNYLRDNMARTLREKPVEFDMVVQIQTDPHLMPLEDASVLWPEKLSPWVPVARIHIPMQDFERPAQMAFARNMRINPWHSLPEHRPLGNQSRARRRMYQELAQFRQHMNKATHIEPTGDEQFE</sequence>
<dbReference type="Proteomes" id="UP000193224">
    <property type="component" value="Unassembled WGS sequence"/>
</dbReference>
<dbReference type="GO" id="GO:0020037">
    <property type="term" value="F:heme binding"/>
    <property type="evidence" value="ECO:0007669"/>
    <property type="project" value="InterPro"/>
</dbReference>
<evidence type="ECO:0008006" key="3">
    <source>
        <dbReference type="Google" id="ProtNLM"/>
    </source>
</evidence>
<dbReference type="InterPro" id="IPR020835">
    <property type="entry name" value="Catalase_sf"/>
</dbReference>
<accession>A0A1X7BW69</accession>
<keyword evidence="2" id="KW-1185">Reference proteome</keyword>
<protein>
    <recommendedName>
        <fullName evidence="3">Catalase</fullName>
    </recommendedName>
</protein>
<dbReference type="Gene3D" id="2.40.180.10">
    <property type="entry name" value="Catalase core domain"/>
    <property type="match status" value="1"/>
</dbReference>
<proteinExistence type="predicted"/>
<dbReference type="EMBL" id="FWXB01000018">
    <property type="protein sequence ID" value="SMC13902.1"/>
    <property type="molecule type" value="Genomic_DNA"/>
</dbReference>
<dbReference type="AlphaFoldDB" id="A0A1X7BW69"/>
<evidence type="ECO:0000313" key="1">
    <source>
        <dbReference type="EMBL" id="SMC13902.1"/>
    </source>
</evidence>
<dbReference type="RefSeq" id="WP_085801827.1">
    <property type="nucleotide sequence ID" value="NZ_FWXB01000018.1"/>
</dbReference>